<dbReference type="PROSITE" id="PS51363">
    <property type="entry name" value="W2"/>
    <property type="match status" value="1"/>
</dbReference>
<feature type="coiled-coil region" evidence="4">
    <location>
        <begin position="247"/>
        <end position="274"/>
    </location>
</feature>
<dbReference type="Ensembl" id="ENSOTST00005065088.2">
    <property type="protein sequence ID" value="ENSOTSP00005059804.2"/>
    <property type="gene ID" value="ENSOTSG00005029943.2"/>
</dbReference>
<accession>A0A8C8H4Y5</accession>
<dbReference type="GO" id="GO:0005737">
    <property type="term" value="C:cytoplasm"/>
    <property type="evidence" value="ECO:0007669"/>
    <property type="project" value="TreeGrafter"/>
</dbReference>
<proteinExistence type="predicted"/>
<evidence type="ECO:0000256" key="3">
    <source>
        <dbReference type="ARBA" id="ARBA00023163"/>
    </source>
</evidence>
<dbReference type="AlphaFoldDB" id="A0A8C8H4Y5"/>
<dbReference type="InterPro" id="IPR057397">
    <property type="entry name" value="HEAT_5MP1_2"/>
</dbReference>
<feature type="domain" description="W2" evidence="6">
    <location>
        <begin position="223"/>
        <end position="390"/>
    </location>
</feature>
<reference evidence="7" key="1">
    <citation type="submission" date="2025-08" db="UniProtKB">
        <authorList>
            <consortium name="Ensembl"/>
        </authorList>
    </citation>
    <scope>IDENTIFICATION</scope>
</reference>
<organism evidence="7 8">
    <name type="scientific">Oncorhynchus tshawytscha</name>
    <name type="common">Chinook salmon</name>
    <name type="synonym">Salmo tshawytscha</name>
    <dbReference type="NCBI Taxonomy" id="74940"/>
    <lineage>
        <taxon>Eukaryota</taxon>
        <taxon>Metazoa</taxon>
        <taxon>Chordata</taxon>
        <taxon>Craniata</taxon>
        <taxon>Vertebrata</taxon>
        <taxon>Euteleostomi</taxon>
        <taxon>Actinopterygii</taxon>
        <taxon>Neopterygii</taxon>
        <taxon>Teleostei</taxon>
        <taxon>Protacanthopterygii</taxon>
        <taxon>Salmoniformes</taxon>
        <taxon>Salmonidae</taxon>
        <taxon>Salmoninae</taxon>
        <taxon>Oncorhynchus</taxon>
    </lineage>
</organism>
<evidence type="ECO:0000256" key="4">
    <source>
        <dbReference type="SAM" id="Coils"/>
    </source>
</evidence>
<keyword evidence="3" id="KW-0804">Transcription</keyword>
<dbReference type="Pfam" id="PF02020">
    <property type="entry name" value="W2"/>
    <property type="match status" value="1"/>
</dbReference>
<dbReference type="InterPro" id="IPR016024">
    <property type="entry name" value="ARM-type_fold"/>
</dbReference>
<evidence type="ECO:0000256" key="5">
    <source>
        <dbReference type="SAM" id="MobiDB-lite"/>
    </source>
</evidence>
<dbReference type="Gene3D" id="1.25.40.180">
    <property type="match status" value="1"/>
</dbReference>
<keyword evidence="2" id="KW-0010">Activator</keyword>
<dbReference type="InterPro" id="IPR003307">
    <property type="entry name" value="W2_domain"/>
</dbReference>
<name>A0A8C8H4Y5_ONCTS</name>
<dbReference type="GeneTree" id="ENSGT00390000012561"/>
<evidence type="ECO:0000313" key="8">
    <source>
        <dbReference type="Proteomes" id="UP000694402"/>
    </source>
</evidence>
<evidence type="ECO:0000256" key="1">
    <source>
        <dbReference type="ARBA" id="ARBA00023015"/>
    </source>
</evidence>
<reference evidence="7" key="2">
    <citation type="submission" date="2025-09" db="UniProtKB">
        <authorList>
            <consortium name="Ensembl"/>
        </authorList>
    </citation>
    <scope>IDENTIFICATION</scope>
</reference>
<sequence length="395" mass="45289">MNNQKQQKPTLTGQRFKTRKRDEKERFDPTQFQESIVQGLNQTGSDLEAVAKFLDASGAKLDYRRYAETLFDILVAGGMLAPGGSISDDLTRTEFCLFTAQEDLETMQAYAQVFNKLIRRYKYLEKGFEEEIKKLLLFLKGFTESERNKLAMLTGILLANGNISAAVIGSLFNENVVKEGVSAAFAVKLFKSWIYERDINAVAVALRKVSMDNRLMELFPANKRSCEHFSKYFTDAGLKELSDFARNQEAIGSRKELQKELQEMMARGDNFKDVRLILIPWVQNIGTVQVQTVCFHLRQYSPLLKAFTSQGASEIILLVKIQEYCYDNIHFMKAFQKIVVLLYKADVLSEEAILKWYAEAHVAKGKSVFLEQMKKFVEWLKNAEEESESEDEEEN</sequence>
<dbReference type="SUPFAM" id="SSF48371">
    <property type="entry name" value="ARM repeat"/>
    <property type="match status" value="1"/>
</dbReference>
<feature type="compositionally biased region" description="Polar residues" evidence="5">
    <location>
        <begin position="1"/>
        <end position="15"/>
    </location>
</feature>
<dbReference type="PANTHER" id="PTHR14208:SF0">
    <property type="entry name" value="EIF5-MIMIC PROTEIN 2"/>
    <property type="match status" value="1"/>
</dbReference>
<keyword evidence="1" id="KW-0805">Transcription regulation</keyword>
<dbReference type="GO" id="GO:0016020">
    <property type="term" value="C:membrane"/>
    <property type="evidence" value="ECO:0007669"/>
    <property type="project" value="TreeGrafter"/>
</dbReference>
<dbReference type="Proteomes" id="UP000694402">
    <property type="component" value="Unassembled WGS sequence"/>
</dbReference>
<dbReference type="Pfam" id="PF25504">
    <property type="entry name" value="HEAT_5MP1_2"/>
    <property type="match status" value="1"/>
</dbReference>
<keyword evidence="8" id="KW-1185">Reference proteome</keyword>
<dbReference type="SMART" id="SM00515">
    <property type="entry name" value="eIF5C"/>
    <property type="match status" value="1"/>
</dbReference>
<evidence type="ECO:0000259" key="6">
    <source>
        <dbReference type="PROSITE" id="PS51363"/>
    </source>
</evidence>
<gene>
    <name evidence="7" type="primary">BZW1</name>
</gene>
<evidence type="ECO:0000313" key="7">
    <source>
        <dbReference type="Ensembl" id="ENSOTSP00005059804.2"/>
    </source>
</evidence>
<protein>
    <recommendedName>
        <fullName evidence="6">W2 domain-containing protein</fullName>
    </recommendedName>
</protein>
<dbReference type="PANTHER" id="PTHR14208">
    <property type="entry name" value="BASIC LEUCINE ZIPPER AND W2 DOMAIN-CONTAINING PROTEIN"/>
    <property type="match status" value="1"/>
</dbReference>
<keyword evidence="4" id="KW-0175">Coiled coil</keyword>
<dbReference type="InterPro" id="IPR051245">
    <property type="entry name" value="eIF5-mimic_regulator"/>
</dbReference>
<evidence type="ECO:0000256" key="2">
    <source>
        <dbReference type="ARBA" id="ARBA00023159"/>
    </source>
</evidence>
<feature type="region of interest" description="Disordered" evidence="5">
    <location>
        <begin position="1"/>
        <end position="28"/>
    </location>
</feature>